<evidence type="ECO:0000313" key="7">
    <source>
        <dbReference type="Proteomes" id="UP000429607"/>
    </source>
</evidence>
<name>A0A6A3P731_9STRA</name>
<dbReference type="PANTHER" id="PTHR13164:SF6">
    <property type="entry name" value="CS DOMAIN-CONTAINING PROTEIN"/>
    <property type="match status" value="1"/>
</dbReference>
<dbReference type="PANTHER" id="PTHR13164">
    <property type="entry name" value="CALICYLIN BINDING PROTEIN"/>
    <property type="match status" value="1"/>
</dbReference>
<dbReference type="SUPFAM" id="SSF49764">
    <property type="entry name" value="HSP20-like chaperones"/>
    <property type="match status" value="1"/>
</dbReference>
<feature type="region of interest" description="Disordered" evidence="1">
    <location>
        <begin position="67"/>
        <end position="100"/>
    </location>
</feature>
<organism evidence="5 7">
    <name type="scientific">Phytophthora rubi</name>
    <dbReference type="NCBI Taxonomy" id="129364"/>
    <lineage>
        <taxon>Eukaryota</taxon>
        <taxon>Sar</taxon>
        <taxon>Stramenopiles</taxon>
        <taxon>Oomycota</taxon>
        <taxon>Peronosporomycetes</taxon>
        <taxon>Peronosporales</taxon>
        <taxon>Peronosporaceae</taxon>
        <taxon>Phytophthora</taxon>
    </lineage>
</organism>
<evidence type="ECO:0000313" key="5">
    <source>
        <dbReference type="EMBL" id="KAE9050875.1"/>
    </source>
</evidence>
<evidence type="ECO:0000313" key="6">
    <source>
        <dbReference type="EMBL" id="KAE9355732.1"/>
    </source>
</evidence>
<dbReference type="EMBL" id="QXFT01000087">
    <property type="protein sequence ID" value="KAE9355732.1"/>
    <property type="molecule type" value="Genomic_DNA"/>
</dbReference>
<dbReference type="InterPro" id="IPR007052">
    <property type="entry name" value="CS_dom"/>
</dbReference>
<gene>
    <name evidence="5" type="ORF">PR001_g1978</name>
    <name evidence="4" type="ORF">PR002_g2938</name>
    <name evidence="6" type="ORF">PR003_g2684</name>
</gene>
<dbReference type="Gene3D" id="2.60.40.790">
    <property type="match status" value="1"/>
</dbReference>
<keyword evidence="8" id="KW-1185">Reference proteome</keyword>
<dbReference type="InterPro" id="IPR008978">
    <property type="entry name" value="HSP20-like_chaperone"/>
</dbReference>
<dbReference type="InterPro" id="IPR052289">
    <property type="entry name" value="Calcyclin-binding_UBL-bridge"/>
</dbReference>
<comment type="caution">
    <text evidence="5">The sequence shown here is derived from an EMBL/GenBank/DDBJ whole genome shotgun (WGS) entry which is preliminary data.</text>
</comment>
<evidence type="ECO:0000259" key="3">
    <source>
        <dbReference type="PROSITE" id="PS51203"/>
    </source>
</evidence>
<feature type="domain" description="CS" evidence="3">
    <location>
        <begin position="117"/>
        <end position="210"/>
    </location>
</feature>
<evidence type="ECO:0000313" key="9">
    <source>
        <dbReference type="Proteomes" id="UP000435112"/>
    </source>
</evidence>
<keyword evidence="2" id="KW-1133">Transmembrane helix</keyword>
<dbReference type="OrthoDB" id="164025at2759"/>
<dbReference type="GO" id="GO:0005634">
    <property type="term" value="C:nucleus"/>
    <property type="evidence" value="ECO:0007669"/>
    <property type="project" value="TreeGrafter"/>
</dbReference>
<dbReference type="EMBL" id="QXFU01000104">
    <property type="protein sequence ID" value="KAE9044188.1"/>
    <property type="molecule type" value="Genomic_DNA"/>
</dbReference>
<proteinExistence type="predicted"/>
<dbReference type="Proteomes" id="UP000435112">
    <property type="component" value="Unassembled WGS sequence"/>
</dbReference>
<sequence>MGESFFVPYLYVPSAEATYVKLVTPWGSVHMQKGFLEQLAVSVGVVVLTVMLWRCSARLNARLKKKVDAKKNGGGKEEEEGENDSEDEEEEDEASSSVLDESMVKKGENSYYYAHKSVVSSYGWSDNKTTISIFLTDNVVKNMKDEQLVLKWTNMSLSMDLLNAPGGAPAKSLVIATLFHEITDVTWEASKDTLTITLTKAQEMPWKSLNGAAKNMEDHIEYDESFYD</sequence>
<dbReference type="Proteomes" id="UP000429607">
    <property type="component" value="Unassembled WGS sequence"/>
</dbReference>
<evidence type="ECO:0000256" key="2">
    <source>
        <dbReference type="SAM" id="Phobius"/>
    </source>
</evidence>
<keyword evidence="2" id="KW-0472">Membrane</keyword>
<dbReference type="EMBL" id="QXFV01000065">
    <property type="protein sequence ID" value="KAE9050875.1"/>
    <property type="molecule type" value="Genomic_DNA"/>
</dbReference>
<dbReference type="Proteomes" id="UP000434957">
    <property type="component" value="Unassembled WGS sequence"/>
</dbReference>
<evidence type="ECO:0000313" key="4">
    <source>
        <dbReference type="EMBL" id="KAE9044188.1"/>
    </source>
</evidence>
<reference evidence="7 9" key="1">
    <citation type="submission" date="2018-09" db="EMBL/GenBank/DDBJ databases">
        <title>Genomic investigation of the strawberry pathogen Phytophthora fragariae indicates pathogenicity is determined by transcriptional variation in three key races.</title>
        <authorList>
            <person name="Adams T.M."/>
            <person name="Armitage A.D."/>
            <person name="Sobczyk M.K."/>
            <person name="Bates H.J."/>
            <person name="Dunwell J.M."/>
            <person name="Nellist C.F."/>
            <person name="Harrison R.J."/>
        </authorList>
    </citation>
    <scope>NUCLEOTIDE SEQUENCE [LARGE SCALE GENOMIC DNA]</scope>
    <source>
        <strain evidence="5 7">SCRP249</strain>
        <strain evidence="4 9">SCRP324</strain>
        <strain evidence="6 8">SCRP333</strain>
    </source>
</reference>
<feature type="transmembrane region" description="Helical" evidence="2">
    <location>
        <begin position="35"/>
        <end position="55"/>
    </location>
</feature>
<evidence type="ECO:0000313" key="8">
    <source>
        <dbReference type="Proteomes" id="UP000434957"/>
    </source>
</evidence>
<accession>A0A6A3P731</accession>
<feature type="compositionally biased region" description="Acidic residues" evidence="1">
    <location>
        <begin position="77"/>
        <end position="94"/>
    </location>
</feature>
<dbReference type="PROSITE" id="PS51203">
    <property type="entry name" value="CS"/>
    <property type="match status" value="1"/>
</dbReference>
<protein>
    <recommendedName>
        <fullName evidence="3">CS domain-containing protein</fullName>
    </recommendedName>
</protein>
<keyword evidence="2" id="KW-0812">Transmembrane</keyword>
<dbReference type="AlphaFoldDB" id="A0A6A3P731"/>
<evidence type="ECO:0000256" key="1">
    <source>
        <dbReference type="SAM" id="MobiDB-lite"/>
    </source>
</evidence>